<dbReference type="GO" id="GO:1902600">
    <property type="term" value="P:proton transmembrane transport"/>
    <property type="evidence" value="ECO:0007669"/>
    <property type="project" value="InterPro"/>
</dbReference>
<feature type="transmembrane region" description="Helical" evidence="7">
    <location>
        <begin position="82"/>
        <end position="104"/>
    </location>
</feature>
<dbReference type="OrthoDB" id="43518at2157"/>
<feature type="transmembrane region" description="Helical" evidence="7">
    <location>
        <begin position="212"/>
        <end position="238"/>
    </location>
</feature>
<dbReference type="Pfam" id="PF02254">
    <property type="entry name" value="TrkA_N"/>
    <property type="match status" value="1"/>
</dbReference>
<keyword evidence="6 7" id="KW-0472">Membrane</keyword>
<keyword evidence="3" id="KW-0813">Transport</keyword>
<evidence type="ECO:0000256" key="7">
    <source>
        <dbReference type="SAM" id="Phobius"/>
    </source>
</evidence>
<sequence>MTELLTVISIVFIIAGPFLLLANYLRLPTAPALIVAGLAAGGFIDPQLKLEMARLGIALLVFTFAVRIQTTDLQTAIGDSEVVALAQLAIVGPVGFGAGLLLGLGPGQAIFLGIATAISSSIAGSTLFLPGTLELVHDRLSESIHSIQDFTALILLLIVSGGAFALDPIANQFGYGVMLLLLAIAINRYLYDLLVRFSGGVDESLLIGTIALLLLFLGAAEFVGLSIVVGAFAAGVAVPHEGVEYSGVLNGLEPINNFFAGIFFITVGALVTLPTWEVIVTTLVLVGVVGIIKPAVTIALLIYKGYERRTATLTGFNLDQIGEFALIIAIEGLFLGLLASSVFDAIILAAAITLLTSSFTRQYDEEIYHLLANNGLLGRHGRTVERWSNVPEDLTDHIVIVGYGRHGRRLVETCEEHDRSYVVIESNPALIDDLQENCRAHVFGDVVEPKTLEKARLTEADLVISTADSRPVNEHVVSYSNRVDVIVRSKDRASARELLDSGAFYVSVSDLLAADRLEERFEGLIEGNYDREMLRQEALDSIDEYSGAPYRAADERVSV</sequence>
<proteinExistence type="inferred from homology"/>
<feature type="transmembrane region" description="Helical" evidence="7">
    <location>
        <begin position="110"/>
        <end position="129"/>
    </location>
</feature>
<feature type="transmembrane region" description="Helical" evidence="7">
    <location>
        <begin position="150"/>
        <end position="166"/>
    </location>
</feature>
<organism evidence="10 11">
    <name type="scientific">Halalkaliarchaeum desulfuricum</name>
    <dbReference type="NCBI Taxonomy" id="2055893"/>
    <lineage>
        <taxon>Archaea</taxon>
        <taxon>Methanobacteriati</taxon>
        <taxon>Methanobacteriota</taxon>
        <taxon>Stenosarchaea group</taxon>
        <taxon>Halobacteria</taxon>
        <taxon>Halobacteriales</taxon>
        <taxon>Haloferacaceae</taxon>
        <taxon>Halalkaliarchaeum</taxon>
    </lineage>
</organism>
<comment type="similarity">
    <text evidence="2">Belongs to the monovalent cation:proton antiporter 2 (CPA2) transporter (TC 2.A.37) family.</text>
</comment>
<dbReference type="Proteomes" id="UP000263012">
    <property type="component" value="Chromosome"/>
</dbReference>
<dbReference type="InterPro" id="IPR006153">
    <property type="entry name" value="Cation/H_exchanger_TM"/>
</dbReference>
<dbReference type="GO" id="GO:0016020">
    <property type="term" value="C:membrane"/>
    <property type="evidence" value="ECO:0007669"/>
    <property type="project" value="UniProtKB-SubCell"/>
</dbReference>
<dbReference type="InterPro" id="IPR038770">
    <property type="entry name" value="Na+/solute_symporter_sf"/>
</dbReference>
<evidence type="ECO:0000259" key="9">
    <source>
        <dbReference type="Pfam" id="PF02254"/>
    </source>
</evidence>
<evidence type="ECO:0000313" key="11">
    <source>
        <dbReference type="Proteomes" id="UP000263012"/>
    </source>
</evidence>
<evidence type="ECO:0000256" key="6">
    <source>
        <dbReference type="ARBA" id="ARBA00023136"/>
    </source>
</evidence>
<dbReference type="GO" id="GO:0015297">
    <property type="term" value="F:antiporter activity"/>
    <property type="evidence" value="ECO:0007669"/>
    <property type="project" value="InterPro"/>
</dbReference>
<protein>
    <submittedName>
        <fullName evidence="10">Kef-type K+ transport system, membrane component</fullName>
    </submittedName>
</protein>
<keyword evidence="5 7" id="KW-1133">Transmembrane helix</keyword>
<reference evidence="11" key="1">
    <citation type="submission" date="2017-11" db="EMBL/GenBank/DDBJ databases">
        <title>Phenotypic and genomic properties of facultatively anaerobic sulfur-reducing natronoarchaea from hypersaline soda lakes.</title>
        <authorList>
            <person name="Sorokin D.Y."/>
            <person name="Kublanov I.V."/>
            <person name="Roman P."/>
            <person name="Sinninghe Damste J.S."/>
            <person name="Golyshin P.N."/>
            <person name="Rojo D."/>
            <person name="Ciordia S."/>
            <person name="Mena M.D.C."/>
            <person name="Ferrer M."/>
            <person name="Messina E."/>
            <person name="Smedile F."/>
            <person name="La Spada G."/>
            <person name="La Cono V."/>
            <person name="Yakimov M.M."/>
        </authorList>
    </citation>
    <scope>NUCLEOTIDE SEQUENCE [LARGE SCALE GENOMIC DNA]</scope>
    <source>
        <strain evidence="11">AArc-Sl</strain>
    </source>
</reference>
<feature type="transmembrane region" description="Helical" evidence="7">
    <location>
        <begin position="52"/>
        <end position="70"/>
    </location>
</feature>
<keyword evidence="11" id="KW-1185">Reference proteome</keyword>
<feature type="transmembrane region" description="Helical" evidence="7">
    <location>
        <begin position="6"/>
        <end position="25"/>
    </location>
</feature>
<evidence type="ECO:0000313" key="10">
    <source>
        <dbReference type="EMBL" id="AUX07914.1"/>
    </source>
</evidence>
<feature type="transmembrane region" description="Helical" evidence="7">
    <location>
        <begin position="324"/>
        <end position="355"/>
    </location>
</feature>
<evidence type="ECO:0000259" key="8">
    <source>
        <dbReference type="Pfam" id="PF00999"/>
    </source>
</evidence>
<gene>
    <name evidence="10" type="ORF">AArcSl_0259</name>
</gene>
<dbReference type="InterPro" id="IPR003148">
    <property type="entry name" value="RCK_N"/>
</dbReference>
<feature type="transmembrane region" description="Helical" evidence="7">
    <location>
        <begin position="30"/>
        <end position="46"/>
    </location>
</feature>
<dbReference type="InterPro" id="IPR036291">
    <property type="entry name" value="NAD(P)-bd_dom_sf"/>
</dbReference>
<dbReference type="KEGG" id="hdf:AArcSl_0259"/>
<feature type="transmembrane region" description="Helical" evidence="7">
    <location>
        <begin position="258"/>
        <end position="276"/>
    </location>
</feature>
<dbReference type="EMBL" id="CP025066">
    <property type="protein sequence ID" value="AUX07914.1"/>
    <property type="molecule type" value="Genomic_DNA"/>
</dbReference>
<name>A0A343TFP2_9EURY</name>
<dbReference type="PANTHER" id="PTHR42751">
    <property type="entry name" value="SODIUM/HYDROGEN EXCHANGER FAMILY/TRKA DOMAIN PROTEIN"/>
    <property type="match status" value="1"/>
</dbReference>
<feature type="transmembrane region" description="Helical" evidence="7">
    <location>
        <begin position="172"/>
        <end position="191"/>
    </location>
</feature>
<dbReference type="Gene3D" id="3.40.50.720">
    <property type="entry name" value="NAD(P)-binding Rossmann-like Domain"/>
    <property type="match status" value="1"/>
</dbReference>
<evidence type="ECO:0000256" key="1">
    <source>
        <dbReference type="ARBA" id="ARBA00004141"/>
    </source>
</evidence>
<accession>A0A343TFP2</accession>
<dbReference type="RefSeq" id="WP_119813957.1">
    <property type="nucleotide sequence ID" value="NZ_CP025066.1"/>
</dbReference>
<dbReference type="AlphaFoldDB" id="A0A343TFP2"/>
<keyword evidence="4 7" id="KW-0812">Transmembrane</keyword>
<evidence type="ECO:0000256" key="3">
    <source>
        <dbReference type="ARBA" id="ARBA00022448"/>
    </source>
</evidence>
<evidence type="ECO:0000256" key="5">
    <source>
        <dbReference type="ARBA" id="ARBA00022989"/>
    </source>
</evidence>
<dbReference type="Pfam" id="PF00999">
    <property type="entry name" value="Na_H_Exchanger"/>
    <property type="match status" value="1"/>
</dbReference>
<feature type="transmembrane region" description="Helical" evidence="7">
    <location>
        <begin position="283"/>
        <end position="304"/>
    </location>
</feature>
<dbReference type="GO" id="GO:0006813">
    <property type="term" value="P:potassium ion transport"/>
    <property type="evidence" value="ECO:0007669"/>
    <property type="project" value="InterPro"/>
</dbReference>
<dbReference type="SUPFAM" id="SSF51735">
    <property type="entry name" value="NAD(P)-binding Rossmann-fold domains"/>
    <property type="match status" value="1"/>
</dbReference>
<dbReference type="GeneID" id="37876595"/>
<dbReference type="PANTHER" id="PTHR42751:SF6">
    <property type="entry name" value="CONSERVED INTEGRAL MEMBRANE TRANSPORT PROTEIN-RELATED"/>
    <property type="match status" value="1"/>
</dbReference>
<dbReference type="Gene3D" id="1.20.1530.20">
    <property type="match status" value="1"/>
</dbReference>
<feature type="domain" description="RCK N-terminal" evidence="9">
    <location>
        <begin position="398"/>
        <end position="506"/>
    </location>
</feature>
<feature type="domain" description="Cation/H+ exchanger transmembrane" evidence="8">
    <location>
        <begin position="14"/>
        <end position="356"/>
    </location>
</feature>
<evidence type="ECO:0000256" key="4">
    <source>
        <dbReference type="ARBA" id="ARBA00022692"/>
    </source>
</evidence>
<comment type="subcellular location">
    <subcellularLocation>
        <location evidence="1">Membrane</location>
        <topology evidence="1">Multi-pass membrane protein</topology>
    </subcellularLocation>
</comment>
<evidence type="ECO:0000256" key="2">
    <source>
        <dbReference type="ARBA" id="ARBA00005551"/>
    </source>
</evidence>